<proteinExistence type="predicted"/>
<protein>
    <submittedName>
        <fullName evidence="1">Uncharacterized protein</fullName>
    </submittedName>
</protein>
<dbReference type="Proteomes" id="UP000481153">
    <property type="component" value="Unassembled WGS sequence"/>
</dbReference>
<dbReference type="AlphaFoldDB" id="A0A6G0XHQ3"/>
<name>A0A6G0XHQ3_9STRA</name>
<comment type="caution">
    <text evidence="1">The sequence shown here is derived from an EMBL/GenBank/DDBJ whole genome shotgun (WGS) entry which is preliminary data.</text>
</comment>
<dbReference type="VEuPathDB" id="FungiDB:AeMF1_002323"/>
<reference evidence="1 2" key="1">
    <citation type="submission" date="2019-07" db="EMBL/GenBank/DDBJ databases">
        <title>Genomics analysis of Aphanomyces spp. identifies a new class of oomycete effector associated with host adaptation.</title>
        <authorList>
            <person name="Gaulin E."/>
        </authorList>
    </citation>
    <scope>NUCLEOTIDE SEQUENCE [LARGE SCALE GENOMIC DNA]</scope>
    <source>
        <strain evidence="1 2">ATCC 201684</strain>
    </source>
</reference>
<gene>
    <name evidence="1" type="ORF">Ae201684_004678</name>
</gene>
<keyword evidence="2" id="KW-1185">Reference proteome</keyword>
<dbReference type="EMBL" id="VJMJ01000062">
    <property type="protein sequence ID" value="KAF0739792.1"/>
    <property type="molecule type" value="Genomic_DNA"/>
</dbReference>
<evidence type="ECO:0000313" key="1">
    <source>
        <dbReference type="EMBL" id="KAF0739792.1"/>
    </source>
</evidence>
<organism evidence="1 2">
    <name type="scientific">Aphanomyces euteiches</name>
    <dbReference type="NCBI Taxonomy" id="100861"/>
    <lineage>
        <taxon>Eukaryota</taxon>
        <taxon>Sar</taxon>
        <taxon>Stramenopiles</taxon>
        <taxon>Oomycota</taxon>
        <taxon>Saprolegniomycetes</taxon>
        <taxon>Saprolegniales</taxon>
        <taxon>Verrucalvaceae</taxon>
        <taxon>Aphanomyces</taxon>
    </lineage>
</organism>
<accession>A0A6G0XHQ3</accession>
<sequence length="279" mass="31769">MTAVASDLRAKLRESFGFLCQVNELQAALLVSRKLENMGSPIQDPEAEFLRFVLASLRTTIHDFYGETPRLRQTRDEFHEFFDKVTQRSSQPREAILTQRLLVSIQYILLPVRVWVESTNDEDESKQKEHQSLFEVLTEENLLSYYTEDNVPDSVREHAQAFQSKIDAILANPDQIYENACALIAEYPLIAFQTSVIRFLNGVEDDIFEDTYNPFPTSGSHRASRDSLISQFQGHTGEWDALNSVLSGKIIGTSDTVSLKRTRNDEDSIISEPPKKTFG</sequence>
<evidence type="ECO:0000313" key="2">
    <source>
        <dbReference type="Proteomes" id="UP000481153"/>
    </source>
</evidence>